<evidence type="ECO:0000313" key="11">
    <source>
        <dbReference type="Proteomes" id="UP000707206"/>
    </source>
</evidence>
<protein>
    <submittedName>
        <fullName evidence="10">Glycosyltransferase family 39 protein</fullName>
    </submittedName>
</protein>
<feature type="transmembrane region" description="Helical" evidence="8">
    <location>
        <begin position="20"/>
        <end position="38"/>
    </location>
</feature>
<name>A0A967ATM5_9FLAO</name>
<keyword evidence="3" id="KW-0328">Glycosyltransferase</keyword>
<keyword evidence="6 8" id="KW-1133">Transmembrane helix</keyword>
<dbReference type="GO" id="GO:0016763">
    <property type="term" value="F:pentosyltransferase activity"/>
    <property type="evidence" value="ECO:0007669"/>
    <property type="project" value="TreeGrafter"/>
</dbReference>
<keyword evidence="7 8" id="KW-0472">Membrane</keyword>
<dbReference type="InterPro" id="IPR050297">
    <property type="entry name" value="LipidA_mod_glycosyltrf_83"/>
</dbReference>
<dbReference type="EMBL" id="VIKU02000001">
    <property type="protein sequence ID" value="NHF58768.1"/>
    <property type="molecule type" value="Genomic_DNA"/>
</dbReference>
<gene>
    <name evidence="10" type="ORF">FK220_005415</name>
</gene>
<evidence type="ECO:0000256" key="5">
    <source>
        <dbReference type="ARBA" id="ARBA00022692"/>
    </source>
</evidence>
<feature type="transmembrane region" description="Helical" evidence="8">
    <location>
        <begin position="170"/>
        <end position="199"/>
    </location>
</feature>
<evidence type="ECO:0000256" key="2">
    <source>
        <dbReference type="ARBA" id="ARBA00022475"/>
    </source>
</evidence>
<dbReference type="Pfam" id="PF13231">
    <property type="entry name" value="PMT_2"/>
    <property type="match status" value="1"/>
</dbReference>
<evidence type="ECO:0000259" key="9">
    <source>
        <dbReference type="Pfam" id="PF13231"/>
    </source>
</evidence>
<dbReference type="PANTHER" id="PTHR33908:SF11">
    <property type="entry name" value="MEMBRANE PROTEIN"/>
    <property type="match status" value="1"/>
</dbReference>
<dbReference type="AlphaFoldDB" id="A0A967ATM5"/>
<feature type="transmembrane region" description="Helical" evidence="8">
    <location>
        <begin position="311"/>
        <end position="330"/>
    </location>
</feature>
<feature type="domain" description="Glycosyltransferase RgtA/B/C/D-like" evidence="9">
    <location>
        <begin position="70"/>
        <end position="228"/>
    </location>
</feature>
<feature type="transmembrane region" description="Helical" evidence="8">
    <location>
        <begin position="118"/>
        <end position="134"/>
    </location>
</feature>
<evidence type="ECO:0000256" key="1">
    <source>
        <dbReference type="ARBA" id="ARBA00004651"/>
    </source>
</evidence>
<dbReference type="GO" id="GO:0009103">
    <property type="term" value="P:lipopolysaccharide biosynthetic process"/>
    <property type="evidence" value="ECO:0007669"/>
    <property type="project" value="UniProtKB-ARBA"/>
</dbReference>
<comment type="subcellular location">
    <subcellularLocation>
        <location evidence="1">Cell membrane</location>
        <topology evidence="1">Multi-pass membrane protein</topology>
    </subcellularLocation>
</comment>
<evidence type="ECO:0000256" key="8">
    <source>
        <dbReference type="SAM" id="Phobius"/>
    </source>
</evidence>
<sequence>MLNRLIKTLSPNYNDLSNKGVFFVLLSIATLVRFPFYFRDYIDRDESTFILMGQSWVDGHLPYTELWDLKPPIVFLFFAGIIYVFGKSFLAIRFFGTLLVASSAFFTYRIGEAMCSKKVALWAAMAAVALQSMFGSIQGVMSEHLCMAFLMPGLYLLIRPGKWWRYLGAGLLMGLAIMTKLNIAYAVLFIGIYLLFYFFRRKEYTTGIANVAFYGLGILLVIASTWLPYYLEGKPGVWWKSVVLASMEYAGSRRSSMLNLAPTFLVLTAFFLFTWRKKYLNFKDVKIQIVSVAIFGVLFSFAKAGRINSHYLIQLHPLLIILVAIFISRLQFPKKWIHQPFLALLLLLVPAESYLEYYRIIKYKIERGTFYNGEGITVPAYLAKNYPSEKNVLFLGYHIGYWPLGAVPPTMAATHPSNICRNELFPYFDNPRKTAIEELAYIMGSVRPKIVVTRKNRLVFDEKLKAENRYIDTYLKKHYKLVSTVDLANIYQRLE</sequence>
<evidence type="ECO:0000256" key="3">
    <source>
        <dbReference type="ARBA" id="ARBA00022676"/>
    </source>
</evidence>
<evidence type="ECO:0000256" key="6">
    <source>
        <dbReference type="ARBA" id="ARBA00022989"/>
    </source>
</evidence>
<dbReference type="RefSeq" id="WP_152573239.1">
    <property type="nucleotide sequence ID" value="NZ_VIKU02000001.1"/>
</dbReference>
<feature type="transmembrane region" description="Helical" evidence="8">
    <location>
        <begin position="211"/>
        <end position="231"/>
    </location>
</feature>
<keyword evidence="2" id="KW-1003">Cell membrane</keyword>
<keyword evidence="5 8" id="KW-0812">Transmembrane</keyword>
<reference evidence="10" key="1">
    <citation type="submission" date="2019-07" db="EMBL/GenBank/DDBJ databases">
        <authorList>
            <person name="De-Chao Zhang Q."/>
        </authorList>
    </citation>
    <scope>NUCLEOTIDE SEQUENCE</scope>
    <source>
        <strain evidence="10">TP-CH-4</strain>
    </source>
</reference>
<dbReference type="InterPro" id="IPR038731">
    <property type="entry name" value="RgtA/B/C-like"/>
</dbReference>
<keyword evidence="4" id="KW-0808">Transferase</keyword>
<organism evidence="10 11">
    <name type="scientific">Pelagihabitans pacificus</name>
    <dbReference type="NCBI Taxonomy" id="2696054"/>
    <lineage>
        <taxon>Bacteria</taxon>
        <taxon>Pseudomonadati</taxon>
        <taxon>Bacteroidota</taxon>
        <taxon>Flavobacteriia</taxon>
        <taxon>Flavobacteriales</taxon>
        <taxon>Flavobacteriaceae</taxon>
        <taxon>Pelagihabitans</taxon>
    </lineage>
</organism>
<accession>A0A967ATM5</accession>
<feature type="transmembrane region" description="Helical" evidence="8">
    <location>
        <begin position="73"/>
        <end position="106"/>
    </location>
</feature>
<keyword evidence="11" id="KW-1185">Reference proteome</keyword>
<dbReference type="PANTHER" id="PTHR33908">
    <property type="entry name" value="MANNOSYLTRANSFERASE YKCB-RELATED"/>
    <property type="match status" value="1"/>
</dbReference>
<feature type="transmembrane region" description="Helical" evidence="8">
    <location>
        <begin position="257"/>
        <end position="275"/>
    </location>
</feature>
<evidence type="ECO:0000256" key="4">
    <source>
        <dbReference type="ARBA" id="ARBA00022679"/>
    </source>
</evidence>
<reference evidence="10" key="2">
    <citation type="submission" date="2020-03" db="EMBL/GenBank/DDBJ databases">
        <title>Flavobacteriaceae bacterium strain TP-CH-4, a member of the family Flavobacteriaceae isolated from a deep-sea seamount.</title>
        <authorList>
            <person name="Zhang D.-C."/>
        </authorList>
    </citation>
    <scope>NUCLEOTIDE SEQUENCE</scope>
    <source>
        <strain evidence="10">TP-CH-4</strain>
    </source>
</reference>
<evidence type="ECO:0000313" key="10">
    <source>
        <dbReference type="EMBL" id="NHF58768.1"/>
    </source>
</evidence>
<dbReference type="GO" id="GO:0005886">
    <property type="term" value="C:plasma membrane"/>
    <property type="evidence" value="ECO:0007669"/>
    <property type="project" value="UniProtKB-SubCell"/>
</dbReference>
<feature type="transmembrane region" description="Helical" evidence="8">
    <location>
        <begin position="336"/>
        <end position="355"/>
    </location>
</feature>
<evidence type="ECO:0000256" key="7">
    <source>
        <dbReference type="ARBA" id="ARBA00023136"/>
    </source>
</evidence>
<proteinExistence type="predicted"/>
<comment type="caution">
    <text evidence="10">The sequence shown here is derived from an EMBL/GenBank/DDBJ whole genome shotgun (WGS) entry which is preliminary data.</text>
</comment>
<dbReference type="Proteomes" id="UP000707206">
    <property type="component" value="Unassembled WGS sequence"/>
</dbReference>